<organism evidence="3 4">
    <name type="scientific">Actinomadura fibrosa</name>
    <dbReference type="NCBI Taxonomy" id="111802"/>
    <lineage>
        <taxon>Bacteria</taxon>
        <taxon>Bacillati</taxon>
        <taxon>Actinomycetota</taxon>
        <taxon>Actinomycetes</taxon>
        <taxon>Streptosporangiales</taxon>
        <taxon>Thermomonosporaceae</taxon>
        <taxon>Actinomadura</taxon>
    </lineage>
</organism>
<proteinExistence type="inferred from homology"/>
<dbReference type="InterPro" id="IPR006015">
    <property type="entry name" value="Universal_stress_UspA"/>
</dbReference>
<sequence length="292" mass="30874">MSAGTPAVIVGTDGSAPSQRAVGWAADDAARLGAPLHIVHVVRRHTHDHPVHSPMNAPTELGDRALRDGRALALERRPDLDVETFLTHDRDVPAGLRSSAAGGAAEVVIGNRGRGGFAELLLGSTGLHLAGYLPGPVVVVRGTDGTPKGEVVVGLDLVQDPSASLDFAFTQAATRGAHLRPVHIWQPTPYSAESGVGWNAMRETYRRPLAAILEPWRSRHPNVKVIEEVLIGHPVDVLVGISPRVDLIVLGSQGHMVPFGSVSHGTIHYARCPVAVVHPRGQEPPGTREAAP</sequence>
<comment type="caution">
    <text evidence="3">The sequence shown here is derived from an EMBL/GenBank/DDBJ whole genome shotgun (WGS) entry which is preliminary data.</text>
</comment>
<accession>A0ABW2XT29</accession>
<evidence type="ECO:0000256" key="1">
    <source>
        <dbReference type="ARBA" id="ARBA00008791"/>
    </source>
</evidence>
<dbReference type="Proteomes" id="UP001597063">
    <property type="component" value="Unassembled WGS sequence"/>
</dbReference>
<dbReference type="InterPro" id="IPR014729">
    <property type="entry name" value="Rossmann-like_a/b/a_fold"/>
</dbReference>
<feature type="domain" description="UspA" evidence="2">
    <location>
        <begin position="8"/>
        <end position="141"/>
    </location>
</feature>
<gene>
    <name evidence="3" type="ORF">ACFQZM_29510</name>
</gene>
<dbReference type="SUPFAM" id="SSF52402">
    <property type="entry name" value="Adenine nucleotide alpha hydrolases-like"/>
    <property type="match status" value="2"/>
</dbReference>
<dbReference type="PANTHER" id="PTHR46268:SF6">
    <property type="entry name" value="UNIVERSAL STRESS PROTEIN UP12"/>
    <property type="match status" value="1"/>
</dbReference>
<dbReference type="EMBL" id="JBHTGP010000015">
    <property type="protein sequence ID" value="MFD0688663.1"/>
    <property type="molecule type" value="Genomic_DNA"/>
</dbReference>
<dbReference type="PRINTS" id="PR01438">
    <property type="entry name" value="UNVRSLSTRESS"/>
</dbReference>
<dbReference type="RefSeq" id="WP_165502637.1">
    <property type="nucleotide sequence ID" value="NZ_JBHTGP010000015.1"/>
</dbReference>
<dbReference type="Pfam" id="PF00582">
    <property type="entry name" value="Usp"/>
    <property type="match status" value="2"/>
</dbReference>
<reference evidence="4" key="1">
    <citation type="journal article" date="2019" name="Int. J. Syst. Evol. Microbiol.">
        <title>The Global Catalogue of Microorganisms (GCM) 10K type strain sequencing project: providing services to taxonomists for standard genome sequencing and annotation.</title>
        <authorList>
            <consortium name="The Broad Institute Genomics Platform"/>
            <consortium name="The Broad Institute Genome Sequencing Center for Infectious Disease"/>
            <person name="Wu L."/>
            <person name="Ma J."/>
        </authorList>
    </citation>
    <scope>NUCLEOTIDE SEQUENCE [LARGE SCALE GENOMIC DNA]</scope>
    <source>
        <strain evidence="4">JCM 9371</strain>
    </source>
</reference>
<keyword evidence="4" id="KW-1185">Reference proteome</keyword>
<comment type="similarity">
    <text evidence="1">Belongs to the universal stress protein A family.</text>
</comment>
<evidence type="ECO:0000313" key="4">
    <source>
        <dbReference type="Proteomes" id="UP001597063"/>
    </source>
</evidence>
<feature type="domain" description="UspA" evidence="2">
    <location>
        <begin position="151"/>
        <end position="278"/>
    </location>
</feature>
<evidence type="ECO:0000259" key="2">
    <source>
        <dbReference type="Pfam" id="PF00582"/>
    </source>
</evidence>
<dbReference type="InterPro" id="IPR006016">
    <property type="entry name" value="UspA"/>
</dbReference>
<name>A0ABW2XT29_9ACTN</name>
<dbReference type="PANTHER" id="PTHR46268">
    <property type="entry name" value="STRESS RESPONSE PROTEIN NHAX"/>
    <property type="match status" value="1"/>
</dbReference>
<evidence type="ECO:0000313" key="3">
    <source>
        <dbReference type="EMBL" id="MFD0688663.1"/>
    </source>
</evidence>
<dbReference type="Gene3D" id="3.40.50.620">
    <property type="entry name" value="HUPs"/>
    <property type="match status" value="2"/>
</dbReference>
<protein>
    <submittedName>
        <fullName evidence="3">Universal stress protein</fullName>
    </submittedName>
</protein>